<sequence length="37" mass="4354">MSTECTAIHCPSSYKILYLCYFIPKFGKYIKGKEYVK</sequence>
<accession>A0A0A9HGE4</accession>
<reference evidence="1" key="2">
    <citation type="journal article" date="2015" name="Data Brief">
        <title>Shoot transcriptome of the giant reed, Arundo donax.</title>
        <authorList>
            <person name="Barrero R.A."/>
            <person name="Guerrero F.D."/>
            <person name="Moolhuijzen P."/>
            <person name="Goolsby J.A."/>
            <person name="Tidwell J."/>
            <person name="Bellgard S.E."/>
            <person name="Bellgard M.I."/>
        </authorList>
    </citation>
    <scope>NUCLEOTIDE SEQUENCE</scope>
    <source>
        <tissue evidence="1">Shoot tissue taken approximately 20 cm above the soil surface</tissue>
    </source>
</reference>
<proteinExistence type="predicted"/>
<evidence type="ECO:0000313" key="1">
    <source>
        <dbReference type="EMBL" id="JAE31973.1"/>
    </source>
</evidence>
<dbReference type="EMBL" id="GBRH01165923">
    <property type="protein sequence ID" value="JAE31973.1"/>
    <property type="molecule type" value="Transcribed_RNA"/>
</dbReference>
<protein>
    <submittedName>
        <fullName evidence="1">Uncharacterized protein</fullName>
    </submittedName>
</protein>
<name>A0A0A9HGE4_ARUDO</name>
<dbReference type="AlphaFoldDB" id="A0A0A9HGE4"/>
<organism evidence="1">
    <name type="scientific">Arundo donax</name>
    <name type="common">Giant reed</name>
    <name type="synonym">Donax arundinaceus</name>
    <dbReference type="NCBI Taxonomy" id="35708"/>
    <lineage>
        <taxon>Eukaryota</taxon>
        <taxon>Viridiplantae</taxon>
        <taxon>Streptophyta</taxon>
        <taxon>Embryophyta</taxon>
        <taxon>Tracheophyta</taxon>
        <taxon>Spermatophyta</taxon>
        <taxon>Magnoliopsida</taxon>
        <taxon>Liliopsida</taxon>
        <taxon>Poales</taxon>
        <taxon>Poaceae</taxon>
        <taxon>PACMAD clade</taxon>
        <taxon>Arundinoideae</taxon>
        <taxon>Arundineae</taxon>
        <taxon>Arundo</taxon>
    </lineage>
</organism>
<reference evidence="1" key="1">
    <citation type="submission" date="2014-09" db="EMBL/GenBank/DDBJ databases">
        <authorList>
            <person name="Magalhaes I.L.F."/>
            <person name="Oliveira U."/>
            <person name="Santos F.R."/>
            <person name="Vidigal T.H.D.A."/>
            <person name="Brescovit A.D."/>
            <person name="Santos A.J."/>
        </authorList>
    </citation>
    <scope>NUCLEOTIDE SEQUENCE</scope>
    <source>
        <tissue evidence="1">Shoot tissue taken approximately 20 cm above the soil surface</tissue>
    </source>
</reference>